<keyword evidence="2" id="KW-1185">Reference proteome</keyword>
<proteinExistence type="predicted"/>
<comment type="caution">
    <text evidence="1">The sequence shown here is derived from an EMBL/GenBank/DDBJ whole genome shotgun (WGS) entry which is preliminary data.</text>
</comment>
<organism evidence="1 2">
    <name type="scientific">Lentinula aciculospora</name>
    <dbReference type="NCBI Taxonomy" id="153920"/>
    <lineage>
        <taxon>Eukaryota</taxon>
        <taxon>Fungi</taxon>
        <taxon>Dikarya</taxon>
        <taxon>Basidiomycota</taxon>
        <taxon>Agaricomycotina</taxon>
        <taxon>Agaricomycetes</taxon>
        <taxon>Agaricomycetidae</taxon>
        <taxon>Agaricales</taxon>
        <taxon>Marasmiineae</taxon>
        <taxon>Omphalotaceae</taxon>
        <taxon>Lentinula</taxon>
    </lineage>
</organism>
<gene>
    <name evidence="1" type="ORF">J3R30DRAFT_2124128</name>
</gene>
<dbReference type="AlphaFoldDB" id="A0A9W9AHR2"/>
<dbReference type="EMBL" id="JAOTPV010000005">
    <property type="protein sequence ID" value="KAJ4482104.1"/>
    <property type="molecule type" value="Genomic_DNA"/>
</dbReference>
<accession>A0A9W9AHR2</accession>
<protein>
    <submittedName>
        <fullName evidence="1">Uncharacterized protein</fullName>
    </submittedName>
</protein>
<dbReference type="OrthoDB" id="3252135at2759"/>
<dbReference type="Proteomes" id="UP001150266">
    <property type="component" value="Unassembled WGS sequence"/>
</dbReference>
<evidence type="ECO:0000313" key="1">
    <source>
        <dbReference type="EMBL" id="KAJ4482104.1"/>
    </source>
</evidence>
<name>A0A9W9AHR2_9AGAR</name>
<evidence type="ECO:0000313" key="2">
    <source>
        <dbReference type="Proteomes" id="UP001150266"/>
    </source>
</evidence>
<sequence length="117" mass="13270">MDTCTTPQEIEFSSILPTTFRDRDRDIPIPPSHEISLAGLPGLYSQCTYALKILFVNRGPLWNKTKTCTIPFKYYPRSRPSVPLLTNDGIRPGLSHILCHDQKRTGGVVRDAFYFAK</sequence>
<reference evidence="1" key="1">
    <citation type="submission" date="2022-08" db="EMBL/GenBank/DDBJ databases">
        <title>A Global Phylogenomic Analysis of the Shiitake Genus Lentinula.</title>
        <authorList>
            <consortium name="DOE Joint Genome Institute"/>
            <person name="Sierra-Patev S."/>
            <person name="Min B."/>
            <person name="Naranjo-Ortiz M."/>
            <person name="Looney B."/>
            <person name="Konkel Z."/>
            <person name="Slot J.C."/>
            <person name="Sakamoto Y."/>
            <person name="Steenwyk J.L."/>
            <person name="Rokas A."/>
            <person name="Carro J."/>
            <person name="Camarero S."/>
            <person name="Ferreira P."/>
            <person name="Molpeceres G."/>
            <person name="Ruiz-Duenas F.J."/>
            <person name="Serrano A."/>
            <person name="Henrissat B."/>
            <person name="Drula E."/>
            <person name="Hughes K.W."/>
            <person name="Mata J.L."/>
            <person name="Ishikawa N.K."/>
            <person name="Vargas-Isla R."/>
            <person name="Ushijima S."/>
            <person name="Smith C.A."/>
            <person name="Ahrendt S."/>
            <person name="Andreopoulos W."/>
            <person name="He G."/>
            <person name="Labutti K."/>
            <person name="Lipzen A."/>
            <person name="Ng V."/>
            <person name="Riley R."/>
            <person name="Sandor L."/>
            <person name="Barry K."/>
            <person name="Martinez A.T."/>
            <person name="Xiao Y."/>
            <person name="Gibbons J.G."/>
            <person name="Terashima K."/>
            <person name="Grigoriev I.V."/>
            <person name="Hibbett D.S."/>
        </authorList>
    </citation>
    <scope>NUCLEOTIDE SEQUENCE</scope>
    <source>
        <strain evidence="1">JLM2183</strain>
    </source>
</reference>